<gene>
    <name evidence="1" type="ORF">LEP1GSC186_3011</name>
</gene>
<sequence length="194" mass="22994">MPSCSWYGTLKDHIEILNYLFQKKNCSIYESYSDFEKPIRIFSNVEEIIQEFQSNTIFLNIYVQGSGPKFKARKILLDPKKCNGAKYRFSSDGWGMIQLHLSTNIRNRLCSSYTNHNTLKRAEKWEKFYKDLDSPSQWNFDSVIQFSNQFIRKIKSQTYAKIGSRIVTKNAFLLWENGYFLDIYQKEKDTIQVL</sequence>
<reference evidence="1 2" key="1">
    <citation type="submission" date="2013-01" db="EMBL/GenBank/DDBJ databases">
        <authorList>
            <person name="Harkins D.M."/>
            <person name="Durkin A.S."/>
            <person name="Brinkac L.M."/>
            <person name="Haft D.H."/>
            <person name="Selengut J.D."/>
            <person name="Sanka R."/>
            <person name="DePew J."/>
            <person name="Purushe J."/>
            <person name="Matthias M.A."/>
            <person name="Vinetz J.M."/>
            <person name="Sutton G.G."/>
            <person name="Nierman W.C."/>
            <person name="Fouts D.E."/>
        </authorList>
    </citation>
    <scope>NUCLEOTIDE SEQUENCE [LARGE SCALE GENOMIC DNA]</scope>
    <source>
        <strain evidence="1 2">ZUN142</strain>
    </source>
</reference>
<protein>
    <submittedName>
        <fullName evidence="1">Uncharacterized protein</fullName>
    </submittedName>
</protein>
<evidence type="ECO:0000313" key="1">
    <source>
        <dbReference type="EMBL" id="EMO41188.1"/>
    </source>
</evidence>
<comment type="caution">
    <text evidence="1">The sequence shown here is derived from an EMBL/GenBank/DDBJ whole genome shotgun (WGS) entry which is preliminary data.</text>
</comment>
<dbReference type="EMBL" id="AHOP02000023">
    <property type="protein sequence ID" value="EMO41188.1"/>
    <property type="molecule type" value="Genomic_DNA"/>
</dbReference>
<proteinExistence type="predicted"/>
<dbReference type="Proteomes" id="UP000012153">
    <property type="component" value="Unassembled WGS sequence"/>
</dbReference>
<organism evidence="1 2">
    <name type="scientific">Leptospira noguchii serovar Autumnalis str. ZUN142</name>
    <dbReference type="NCBI Taxonomy" id="1085540"/>
    <lineage>
        <taxon>Bacteria</taxon>
        <taxon>Pseudomonadati</taxon>
        <taxon>Spirochaetota</taxon>
        <taxon>Spirochaetia</taxon>
        <taxon>Leptospirales</taxon>
        <taxon>Leptospiraceae</taxon>
        <taxon>Leptospira</taxon>
    </lineage>
</organism>
<evidence type="ECO:0000313" key="2">
    <source>
        <dbReference type="Proteomes" id="UP000012153"/>
    </source>
</evidence>
<dbReference type="AlphaFoldDB" id="M6UV67"/>
<name>M6UV67_9LEPT</name>
<accession>M6UV67</accession>